<dbReference type="AlphaFoldDB" id="A0A1V9FIV6"/>
<protein>
    <recommendedName>
        <fullName evidence="3">Carboxypeptidase-like regulatory domain-containing protein</fullName>
    </recommendedName>
</protein>
<dbReference type="STRING" id="1703345.A3860_07200"/>
<sequence length="827" mass="95514">MNRTLLLTTLIAFSFSFARGQSHKVYGKITNTRLEPLAFASVQVKQWKHGTVTKENGTYELELEPGKYDLVISMVGYRSQVITIVIERTNYVQNIILEPDDSKGLSEVVVKGKVRDRSDEIIRNVIRRKDSIQSAAGPYSCTVYIKAVQEDSLKIKAKKKKILPDTLKATAQAIIAENTELDRMAMAEIVLQLDKAPQGSKEERLGVTKRGNTDGLFFLSTTQGDFNFYNNLVKTPAIAEIPFLSPVSYSGLLAYRFRIIRTEHQGNRKLYVIGVKPRQISNATVEGEITIADSLWVILHTRFKLPTYHLPEYDFFEVEQTYDLIADTAWMITRQQFTYYSKSNKAKKSGVTIATYKNFELHKQFDKKHFGVEISATAQEAYEKDSSFWNQNRTEPLTQKEVRFIQYKDSIYRARHTKVYLDSIDRVINRITWKKWFWSGQEFNDHEKETHWSLPPLPGLYQPFNFGGTRIMAWAAWQKTFPSRKWLWINPNISYGIRNHDVNGSISVRHLYNPFNRGIVRVSAGREFQLIFQGDAWINQIKRSSVYLDNAIGIGHELELVNGLFLYTDLDVSFRRSVSDYKTNPQVDSLFGNVLENNQAIAFEPYNASYGKIRLAYTPRQKYIREPREKIILGSVWPTFYVSLRKGIPGLFNSQVNFDYLEFGIEQELKLGLAGISTYSVRSGSFFNTKELRLIDYKFQRRGDPILFMNPNEAFQSLDSTFPVFKRFYQAHFVHEFNGALINKIPLLKKLQLREVAGGGFLIAPERSLRYVETFAGIERVFKWPFNPLSKFKLGVYVVGSAANRFNNPVQFKVGITTWDRKSNKWR</sequence>
<dbReference type="SUPFAM" id="SSF49464">
    <property type="entry name" value="Carboxypeptidase regulatory domain-like"/>
    <property type="match status" value="1"/>
</dbReference>
<keyword evidence="2" id="KW-1185">Reference proteome</keyword>
<reference evidence="1 2" key="1">
    <citation type="submission" date="2016-03" db="EMBL/GenBank/DDBJ databases">
        <title>Niastella vici sp. nov., isolated from farmland soil.</title>
        <authorList>
            <person name="Chen L."/>
            <person name="Wang D."/>
            <person name="Yang S."/>
            <person name="Wang G."/>
        </authorList>
    </citation>
    <scope>NUCLEOTIDE SEQUENCE [LARGE SCALE GENOMIC DNA]</scope>
    <source>
        <strain evidence="1 2">DJ57</strain>
    </source>
</reference>
<dbReference type="Gene3D" id="2.60.40.1120">
    <property type="entry name" value="Carboxypeptidase-like, regulatory domain"/>
    <property type="match status" value="1"/>
</dbReference>
<evidence type="ECO:0000313" key="1">
    <source>
        <dbReference type="EMBL" id="OQP58304.1"/>
    </source>
</evidence>
<comment type="caution">
    <text evidence="1">The sequence shown here is derived from an EMBL/GenBank/DDBJ whole genome shotgun (WGS) entry which is preliminary data.</text>
</comment>
<proteinExistence type="predicted"/>
<dbReference type="OrthoDB" id="983143at2"/>
<dbReference type="EMBL" id="LVYD01000102">
    <property type="protein sequence ID" value="OQP58304.1"/>
    <property type="molecule type" value="Genomic_DNA"/>
</dbReference>
<evidence type="ECO:0008006" key="3">
    <source>
        <dbReference type="Google" id="ProtNLM"/>
    </source>
</evidence>
<accession>A0A1V9FIV6</accession>
<dbReference type="Proteomes" id="UP000192796">
    <property type="component" value="Unassembled WGS sequence"/>
</dbReference>
<name>A0A1V9FIV6_9BACT</name>
<dbReference type="InterPro" id="IPR043741">
    <property type="entry name" value="DUF5686"/>
</dbReference>
<dbReference type="RefSeq" id="WP_081155250.1">
    <property type="nucleotide sequence ID" value="NZ_LVYD01000102.1"/>
</dbReference>
<gene>
    <name evidence="1" type="ORF">A3860_07200</name>
</gene>
<dbReference type="Pfam" id="PF18939">
    <property type="entry name" value="DUF5686"/>
    <property type="match status" value="1"/>
</dbReference>
<evidence type="ECO:0000313" key="2">
    <source>
        <dbReference type="Proteomes" id="UP000192796"/>
    </source>
</evidence>
<dbReference type="Pfam" id="PF13715">
    <property type="entry name" value="CarbopepD_reg_2"/>
    <property type="match status" value="1"/>
</dbReference>
<dbReference type="InterPro" id="IPR008969">
    <property type="entry name" value="CarboxyPept-like_regulatory"/>
</dbReference>
<organism evidence="1 2">
    <name type="scientific">Niastella vici</name>
    <dbReference type="NCBI Taxonomy" id="1703345"/>
    <lineage>
        <taxon>Bacteria</taxon>
        <taxon>Pseudomonadati</taxon>
        <taxon>Bacteroidota</taxon>
        <taxon>Chitinophagia</taxon>
        <taxon>Chitinophagales</taxon>
        <taxon>Chitinophagaceae</taxon>
        <taxon>Niastella</taxon>
    </lineage>
</organism>